<gene>
    <name evidence="1" type="ORF">S03H2_66242</name>
</gene>
<name>X1JLG4_9ZZZZ</name>
<accession>X1JLG4</accession>
<proteinExistence type="predicted"/>
<sequence>MALVRYGAGIVQMSGSIGGTTFARNRSGNYARARTTPVNPASDLQETRRAAIAQLADRWAQIVTPVQRTAWNLYASSVAMKNRLGEVVHLSGYNHYLRSNSCVLLTGDPPVDAGPVIFELPDQDPLFTFSASEAAQTITYVFDDGQAWVDEDGGWILKFQGKPQNAQRNFFAGPWRLHGLIEGA</sequence>
<comment type="caution">
    <text evidence="1">The sequence shown here is derived from an EMBL/GenBank/DDBJ whole genome shotgun (WGS) entry which is preliminary data.</text>
</comment>
<protein>
    <submittedName>
        <fullName evidence="1">Uncharacterized protein</fullName>
    </submittedName>
</protein>
<dbReference type="EMBL" id="BARU01043227">
    <property type="protein sequence ID" value="GAH79094.1"/>
    <property type="molecule type" value="Genomic_DNA"/>
</dbReference>
<evidence type="ECO:0000313" key="1">
    <source>
        <dbReference type="EMBL" id="GAH79094.1"/>
    </source>
</evidence>
<dbReference type="AlphaFoldDB" id="X1JLG4"/>
<organism evidence="1">
    <name type="scientific">marine sediment metagenome</name>
    <dbReference type="NCBI Taxonomy" id="412755"/>
    <lineage>
        <taxon>unclassified sequences</taxon>
        <taxon>metagenomes</taxon>
        <taxon>ecological metagenomes</taxon>
    </lineage>
</organism>
<reference evidence="1" key="1">
    <citation type="journal article" date="2014" name="Front. Microbiol.">
        <title>High frequency of phylogenetically diverse reductive dehalogenase-homologous genes in deep subseafloor sedimentary metagenomes.</title>
        <authorList>
            <person name="Kawai M."/>
            <person name="Futagami T."/>
            <person name="Toyoda A."/>
            <person name="Takaki Y."/>
            <person name="Nishi S."/>
            <person name="Hori S."/>
            <person name="Arai W."/>
            <person name="Tsubouchi T."/>
            <person name="Morono Y."/>
            <person name="Uchiyama I."/>
            <person name="Ito T."/>
            <person name="Fujiyama A."/>
            <person name="Inagaki F."/>
            <person name="Takami H."/>
        </authorList>
    </citation>
    <scope>NUCLEOTIDE SEQUENCE</scope>
    <source>
        <strain evidence="1">Expedition CK06-06</strain>
    </source>
</reference>
<feature type="non-terminal residue" evidence="1">
    <location>
        <position position="184"/>
    </location>
</feature>